<dbReference type="EMBL" id="DOEK01000029">
    <property type="protein sequence ID" value="HBP30278.1"/>
    <property type="molecule type" value="Genomic_DNA"/>
</dbReference>
<proteinExistence type="predicted"/>
<dbReference type="GO" id="GO:0006261">
    <property type="term" value="P:DNA-templated DNA replication"/>
    <property type="evidence" value="ECO:0007669"/>
    <property type="project" value="TreeGrafter"/>
</dbReference>
<dbReference type="Gene3D" id="3.40.50.300">
    <property type="entry name" value="P-loop containing nucleotide triphosphate hydrolases"/>
    <property type="match status" value="1"/>
</dbReference>
<dbReference type="InterPro" id="IPR050238">
    <property type="entry name" value="DNA_Rep/Repair_Clamp_Loader"/>
</dbReference>
<dbReference type="NCBIfam" id="TIGR00678">
    <property type="entry name" value="holB"/>
    <property type="match status" value="1"/>
</dbReference>
<dbReference type="PANTHER" id="PTHR11669">
    <property type="entry name" value="REPLICATION FACTOR C / DNA POLYMERASE III GAMMA-TAU SUBUNIT"/>
    <property type="match status" value="1"/>
</dbReference>
<dbReference type="InterPro" id="IPR027417">
    <property type="entry name" value="P-loop_NTPase"/>
</dbReference>
<protein>
    <submittedName>
        <fullName evidence="1">DNA polymerase III subunit delta</fullName>
    </submittedName>
</protein>
<comment type="caution">
    <text evidence="1">The sequence shown here is derived from an EMBL/GenBank/DDBJ whole genome shotgun (WGS) entry which is preliminary data.</text>
</comment>
<dbReference type="GO" id="GO:0009360">
    <property type="term" value="C:DNA polymerase III complex"/>
    <property type="evidence" value="ECO:0007669"/>
    <property type="project" value="TreeGrafter"/>
</dbReference>
<dbReference type="Proteomes" id="UP000264036">
    <property type="component" value="Unassembled WGS sequence"/>
</dbReference>
<evidence type="ECO:0000313" key="2">
    <source>
        <dbReference type="Proteomes" id="UP000264036"/>
    </source>
</evidence>
<name>A0A356LHN0_9BURK</name>
<reference evidence="1 2" key="1">
    <citation type="journal article" date="2018" name="Nat. Biotechnol.">
        <title>A standardized bacterial taxonomy based on genome phylogeny substantially revises the tree of life.</title>
        <authorList>
            <person name="Parks D.H."/>
            <person name="Chuvochina M."/>
            <person name="Waite D.W."/>
            <person name="Rinke C."/>
            <person name="Skarshewski A."/>
            <person name="Chaumeil P.A."/>
            <person name="Hugenholtz P."/>
        </authorList>
    </citation>
    <scope>NUCLEOTIDE SEQUENCE [LARGE SCALE GENOMIC DNA]</scope>
    <source>
        <strain evidence="1">UBA10707</strain>
    </source>
</reference>
<dbReference type="AlphaFoldDB" id="A0A356LHN0"/>
<dbReference type="PANTHER" id="PTHR11669:SF8">
    <property type="entry name" value="DNA POLYMERASE III SUBUNIT DELTA"/>
    <property type="match status" value="1"/>
</dbReference>
<dbReference type="GO" id="GO:0008408">
    <property type="term" value="F:3'-5' exonuclease activity"/>
    <property type="evidence" value="ECO:0007669"/>
    <property type="project" value="InterPro"/>
</dbReference>
<dbReference type="GO" id="GO:0003887">
    <property type="term" value="F:DNA-directed DNA polymerase activity"/>
    <property type="evidence" value="ECO:0007669"/>
    <property type="project" value="InterPro"/>
</dbReference>
<gene>
    <name evidence="1" type="primary">holB</name>
    <name evidence="1" type="ORF">DD666_12775</name>
</gene>
<accession>A0A356LHN0</accession>
<sequence>MTAITSFFPWQMASAGNWLGDRERFAHAWLIYGPPGIGKLTFARAAATSLLCERPSGGLACGTCQSCSWIANDAHPDLRLVLPDRLAQHYGLQEAATASDAQEGAATKKASSEIRIDQVRQLDSLLSVTTHRSGMRVIILFPAETLNTASANYLLKSVEEPAPGTVFLLVSHAPDKVLPTLLSRCRRLCLPMPTTSEGMVWLQAQGLSEAQAETWLHASGEAPVGALALSRSSTEPVSYWLGSFAQTLADRTMPDMADYLPKLEKLQAEEWLGSLQRLFTDLMLQSNGLPLRYFPRLAPFIKVMAAELSATKISQTSVWLARQQRIADHPLNARLFIQSVLQRVCVTCLSKNG</sequence>
<dbReference type="SUPFAM" id="SSF52540">
    <property type="entry name" value="P-loop containing nucleoside triphosphate hydrolases"/>
    <property type="match status" value="1"/>
</dbReference>
<dbReference type="InterPro" id="IPR004622">
    <property type="entry name" value="DNA_pol_HolB"/>
</dbReference>
<evidence type="ECO:0000313" key="1">
    <source>
        <dbReference type="EMBL" id="HBP30278.1"/>
    </source>
</evidence>
<dbReference type="Pfam" id="PF13177">
    <property type="entry name" value="DNA_pol3_delta2"/>
    <property type="match status" value="1"/>
</dbReference>
<organism evidence="1 2">
    <name type="scientific">Advenella kashmirensis</name>
    <dbReference type="NCBI Taxonomy" id="310575"/>
    <lineage>
        <taxon>Bacteria</taxon>
        <taxon>Pseudomonadati</taxon>
        <taxon>Pseudomonadota</taxon>
        <taxon>Betaproteobacteria</taxon>
        <taxon>Burkholderiales</taxon>
        <taxon>Alcaligenaceae</taxon>
    </lineage>
</organism>